<dbReference type="AlphaFoldDB" id="A0A9Q3VZN0"/>
<dbReference type="EMBL" id="JAJSBI010000041">
    <property type="protein sequence ID" value="MCD9880490.1"/>
    <property type="molecule type" value="Genomic_DNA"/>
</dbReference>
<organism evidence="2 3">
    <name type="scientific">Streptomyces guryensis</name>
    <dbReference type="NCBI Taxonomy" id="2886947"/>
    <lineage>
        <taxon>Bacteria</taxon>
        <taxon>Bacillati</taxon>
        <taxon>Actinomycetota</taxon>
        <taxon>Actinomycetes</taxon>
        <taxon>Kitasatosporales</taxon>
        <taxon>Streptomycetaceae</taxon>
        <taxon>Streptomyces</taxon>
    </lineage>
</organism>
<evidence type="ECO:0000256" key="1">
    <source>
        <dbReference type="SAM" id="MobiDB-lite"/>
    </source>
</evidence>
<feature type="region of interest" description="Disordered" evidence="1">
    <location>
        <begin position="68"/>
        <end position="90"/>
    </location>
</feature>
<comment type="caution">
    <text evidence="2">The sequence shown here is derived from an EMBL/GenBank/DDBJ whole genome shotgun (WGS) entry which is preliminary data.</text>
</comment>
<proteinExistence type="predicted"/>
<keyword evidence="3" id="KW-1185">Reference proteome</keyword>
<evidence type="ECO:0000313" key="2">
    <source>
        <dbReference type="EMBL" id="MCD9880490.1"/>
    </source>
</evidence>
<reference evidence="2" key="1">
    <citation type="submission" date="2021-12" db="EMBL/GenBank/DDBJ databases">
        <authorList>
            <person name="Lee J.-H."/>
            <person name="Kim S.-B."/>
        </authorList>
    </citation>
    <scope>NUCLEOTIDE SEQUENCE</scope>
    <source>
        <strain evidence="2">NR30</strain>
    </source>
</reference>
<gene>
    <name evidence="2" type="ORF">LJ657_44485</name>
</gene>
<protein>
    <submittedName>
        <fullName evidence="2">Uncharacterized protein</fullName>
    </submittedName>
</protein>
<evidence type="ECO:0000313" key="3">
    <source>
        <dbReference type="Proteomes" id="UP001108029"/>
    </source>
</evidence>
<sequence>MFRLLYDHAVRLFTRSCSNTRPASGDWALAQETRAPDPYVWRLPNPHDARWRRWARRNRAAGRYLPFPPEETCWQRPPRSQPPPRRAGDDPVRLYVRLQVQCREDMAQLRRHDFWITCSSILE</sequence>
<name>A0A9Q3VZN0_9ACTN</name>
<accession>A0A9Q3VZN0</accession>
<dbReference type="RefSeq" id="WP_232655424.1">
    <property type="nucleotide sequence ID" value="NZ_JAJSBI010000041.1"/>
</dbReference>
<dbReference type="Proteomes" id="UP001108029">
    <property type="component" value="Unassembled WGS sequence"/>
</dbReference>